<organism evidence="1 2">
    <name type="scientific">Pseudomonas carassii</name>
    <dbReference type="NCBI Taxonomy" id="3115855"/>
    <lineage>
        <taxon>Bacteria</taxon>
        <taxon>Pseudomonadati</taxon>
        <taxon>Pseudomonadota</taxon>
        <taxon>Gammaproteobacteria</taxon>
        <taxon>Pseudomonadales</taxon>
        <taxon>Pseudomonadaceae</taxon>
        <taxon>Pseudomonas</taxon>
    </lineage>
</organism>
<protein>
    <recommendedName>
        <fullName evidence="3">Tetratricopeptide repeat-containing protein</fullName>
    </recommendedName>
</protein>
<accession>A0ABU7HEV1</accession>
<comment type="caution">
    <text evidence="1">The sequence shown here is derived from an EMBL/GenBank/DDBJ whole genome shotgun (WGS) entry which is preliminary data.</text>
</comment>
<dbReference type="RefSeq" id="WP_330104879.1">
    <property type="nucleotide sequence ID" value="NZ_JAZDCT010000028.1"/>
</dbReference>
<sequence>MTPANTVISGIELEQLLDRLDGVLQDHGAPALLEQLQAEVLQADSIGSIERLHVLWVNAGDAQAAARVLVDDGQHLLELCNPAARAELSMSLLLKRLRLAHFCDDEPLIEQVLGEIDAMAKVAPDYDVEYYRRSRIFEQLEQRSLVLALRAIEVRHALTLFNPGRASVRAWDLADRACRRAWALHVNGEQEQAREAALEGVAALRQAGPDQDIDQGDWIWLGNGLIEIIPLRLAMFEQPVVSLIADLSLPRRREWEVRLARLAARALHAQGDLQGALRILPAAAIALDSDCDNNFIEYELPWLVAAGEIEQAGRRALHDIYDMRAATAPITVKVVVEQLLAQEPSVWWPLCIMRACDADDVLEHFLECLPALDESPAGKGALIEALYEDTEQPERLEHLFALALAEAQRIAPRHPWILRLLAVRDRQAGRIDAATELAMLQEAIGSGLMNDHRSSYSLVHAWADTHGLLDALRQPPMVLASGYDYYNHSGKLSGLVEQHSESLTPEQQNEAGYLLEVAQRQAYELGQARLERYFASGQGHRGDGCAHLYSMLCNNLAINYRYLQGQERVPESIELHHRGIEASPFAEHYDGVLRAYIKLDDPAAICQAAEDLWNFAAAHGYGRHNPDGYFGNVSQALYVLDRDHELVIWLQRLLDWQAGQDISDQDVDYEGLRCRLRICFHLAHSQPEAALALWQRYESIITERQDALLTWDSADIFKNMGRKDEAIARYNAALALCAGSDEAHDIANAAALRSILDELQQVQAPVAKRWWQVWK</sequence>
<evidence type="ECO:0008006" key="3">
    <source>
        <dbReference type="Google" id="ProtNLM"/>
    </source>
</evidence>
<dbReference type="EMBL" id="JAZDCT010000028">
    <property type="protein sequence ID" value="MEE1889834.1"/>
    <property type="molecule type" value="Genomic_DNA"/>
</dbReference>
<evidence type="ECO:0000313" key="2">
    <source>
        <dbReference type="Proteomes" id="UP001354227"/>
    </source>
</evidence>
<name>A0ABU7HEV1_9PSED</name>
<proteinExistence type="predicted"/>
<gene>
    <name evidence="1" type="ORF">V0R62_19390</name>
</gene>
<keyword evidence="2" id="KW-1185">Reference proteome</keyword>
<reference evidence="1" key="1">
    <citation type="submission" date="2024-01" db="EMBL/GenBank/DDBJ databases">
        <title>Unpublished Manusciprt.</title>
        <authorList>
            <person name="Duman M."/>
            <person name="Valdes E.G."/>
            <person name="Ajmi N."/>
            <person name="Altun S."/>
            <person name="Saticioglu I.B."/>
        </authorList>
    </citation>
    <scope>NUCLEOTIDE SEQUENCE</scope>
    <source>
        <strain evidence="1">137P</strain>
    </source>
</reference>
<dbReference type="Proteomes" id="UP001354227">
    <property type="component" value="Unassembled WGS sequence"/>
</dbReference>
<evidence type="ECO:0000313" key="1">
    <source>
        <dbReference type="EMBL" id="MEE1889834.1"/>
    </source>
</evidence>